<dbReference type="AlphaFoldDB" id="A0A9N9DZ19"/>
<proteinExistence type="predicted"/>
<dbReference type="EMBL" id="CAJVPK010006886">
    <property type="protein sequence ID" value="CAG8653414.1"/>
    <property type="molecule type" value="Genomic_DNA"/>
</dbReference>
<reference evidence="2" key="1">
    <citation type="submission" date="2021-06" db="EMBL/GenBank/DDBJ databases">
        <authorList>
            <person name="Kallberg Y."/>
            <person name="Tangrot J."/>
            <person name="Rosling A."/>
        </authorList>
    </citation>
    <scope>NUCLEOTIDE SEQUENCE</scope>
    <source>
        <strain evidence="2">AZ414A</strain>
    </source>
</reference>
<organism evidence="2 3">
    <name type="scientific">Diversispora eburnea</name>
    <dbReference type="NCBI Taxonomy" id="1213867"/>
    <lineage>
        <taxon>Eukaryota</taxon>
        <taxon>Fungi</taxon>
        <taxon>Fungi incertae sedis</taxon>
        <taxon>Mucoromycota</taxon>
        <taxon>Glomeromycotina</taxon>
        <taxon>Glomeromycetes</taxon>
        <taxon>Diversisporales</taxon>
        <taxon>Diversisporaceae</taxon>
        <taxon>Diversispora</taxon>
    </lineage>
</organism>
<evidence type="ECO:0000313" key="3">
    <source>
        <dbReference type="Proteomes" id="UP000789706"/>
    </source>
</evidence>
<dbReference type="OrthoDB" id="2350349at2759"/>
<accession>A0A9N9DZ19</accession>
<feature type="non-terminal residue" evidence="2">
    <location>
        <position position="1"/>
    </location>
</feature>
<comment type="caution">
    <text evidence="2">The sequence shown here is derived from an EMBL/GenBank/DDBJ whole genome shotgun (WGS) entry which is preliminary data.</text>
</comment>
<evidence type="ECO:0000313" key="2">
    <source>
        <dbReference type="EMBL" id="CAG8653414.1"/>
    </source>
</evidence>
<dbReference type="Proteomes" id="UP000789706">
    <property type="component" value="Unassembled WGS sequence"/>
</dbReference>
<sequence>MTKRFLRSDATPLSDDNIRDIINAKNSMKCASEVMAKKYKISSRRVYQIWRNQEYPTDHIYQIQNKQNINWDKEIDDIYNLYIRMKCDASPFTSDDYTYIMQCRDIKPRYKILKDLTEKYKTSTKRIYQIWRGEEANRVLWDQPIPHSYSPYLRSNTQSAQVQSNISRHEVTDSGNNLSSINDTIHSE</sequence>
<name>A0A9N9DZ19_9GLOM</name>
<feature type="region of interest" description="Disordered" evidence="1">
    <location>
        <begin position="161"/>
        <end position="188"/>
    </location>
</feature>
<gene>
    <name evidence="2" type="ORF">DEBURN_LOCUS11527</name>
</gene>
<evidence type="ECO:0000256" key="1">
    <source>
        <dbReference type="SAM" id="MobiDB-lite"/>
    </source>
</evidence>
<protein>
    <submittedName>
        <fullName evidence="2">7644_t:CDS:1</fullName>
    </submittedName>
</protein>
<feature type="compositionally biased region" description="Polar residues" evidence="1">
    <location>
        <begin position="173"/>
        <end position="188"/>
    </location>
</feature>
<keyword evidence="3" id="KW-1185">Reference proteome</keyword>